<dbReference type="PROSITE" id="PS51257">
    <property type="entry name" value="PROKAR_LIPOPROTEIN"/>
    <property type="match status" value="1"/>
</dbReference>
<keyword evidence="3" id="KW-1185">Reference proteome</keyword>
<name>A0ABW4KXQ2_9BURK</name>
<evidence type="ECO:0000313" key="3">
    <source>
        <dbReference type="Proteomes" id="UP001597304"/>
    </source>
</evidence>
<evidence type="ECO:0000256" key="1">
    <source>
        <dbReference type="SAM" id="SignalP"/>
    </source>
</evidence>
<evidence type="ECO:0000313" key="2">
    <source>
        <dbReference type="EMBL" id="MFD1712026.1"/>
    </source>
</evidence>
<accession>A0ABW4KXQ2</accession>
<dbReference type="RefSeq" id="WP_147912380.1">
    <property type="nucleotide sequence ID" value="NZ_JBHUEJ010000036.1"/>
</dbReference>
<feature type="signal peptide" evidence="1">
    <location>
        <begin position="1"/>
        <end position="19"/>
    </location>
</feature>
<dbReference type="Gene3D" id="2.60.40.10">
    <property type="entry name" value="Immunoglobulins"/>
    <property type="match status" value="2"/>
</dbReference>
<dbReference type="Pfam" id="PF05345">
    <property type="entry name" value="He_PIG"/>
    <property type="match status" value="2"/>
</dbReference>
<dbReference type="SUPFAM" id="SSF49313">
    <property type="entry name" value="Cadherin-like"/>
    <property type="match status" value="2"/>
</dbReference>
<proteinExistence type="predicted"/>
<dbReference type="InterPro" id="IPR015919">
    <property type="entry name" value="Cadherin-like_sf"/>
</dbReference>
<protein>
    <submittedName>
        <fullName evidence="2">Ig domain-containing protein</fullName>
    </submittedName>
</protein>
<keyword evidence="1" id="KW-0732">Signal</keyword>
<dbReference type="EMBL" id="JBHUEJ010000036">
    <property type="protein sequence ID" value="MFD1712026.1"/>
    <property type="molecule type" value="Genomic_DNA"/>
</dbReference>
<reference evidence="3" key="1">
    <citation type="journal article" date="2019" name="Int. J. Syst. Evol. Microbiol.">
        <title>The Global Catalogue of Microorganisms (GCM) 10K type strain sequencing project: providing services to taxonomists for standard genome sequencing and annotation.</title>
        <authorList>
            <consortium name="The Broad Institute Genomics Platform"/>
            <consortium name="The Broad Institute Genome Sequencing Center for Infectious Disease"/>
            <person name="Wu L."/>
            <person name="Ma J."/>
        </authorList>
    </citation>
    <scope>NUCLEOTIDE SEQUENCE [LARGE SCALE GENOMIC DNA]</scope>
    <source>
        <strain evidence="3">LMG 29247</strain>
    </source>
</reference>
<dbReference type="InterPro" id="IPR013783">
    <property type="entry name" value="Ig-like_fold"/>
</dbReference>
<dbReference type="Proteomes" id="UP001597304">
    <property type="component" value="Unassembled WGS sequence"/>
</dbReference>
<organism evidence="2 3">
    <name type="scientific">Ottowia flava</name>
    <dbReference type="NCBI Taxonomy" id="2675430"/>
    <lineage>
        <taxon>Bacteria</taxon>
        <taxon>Pseudomonadati</taxon>
        <taxon>Pseudomonadota</taxon>
        <taxon>Betaproteobacteria</taxon>
        <taxon>Burkholderiales</taxon>
        <taxon>Comamonadaceae</taxon>
        <taxon>Ottowia</taxon>
    </lineage>
</organism>
<gene>
    <name evidence="2" type="ORF">ACFSF0_15550</name>
</gene>
<comment type="caution">
    <text evidence="2">The sequence shown here is derived from an EMBL/GenBank/DDBJ whole genome shotgun (WGS) entry which is preliminary data.</text>
</comment>
<sequence>MKALGIAFSLSLAALVAGCGGGGGSPGNTELEYKITLRADTKALPVNIANAGPQIGTSAPYTTVLHVGATEGGKPIVGTKEAFACNLEAGLRTGALYYLDGDSEHETEVQVGGQTVKIPNAYRSVVLDSNSGGNSFHFHAGDTRGTARITCSITNPRDNQVTSASVDIVVGDAIAPAAGMPASVNFQAQAPRYLGSRNNPNSVLNSISVQAMVRDEVGQWVGDTTSPNLQVYIHGGSASAGARLMHDRQTGTVIMTNTRNGVANFSLSSGVERGVITLVMVADRADNNVANGIQDPISQRLTIPVVNGIALKPLAIAPDQSVTATCNQAVSMALVATDGVPPYTWSVAGTMPAGLALSSDGLVTGVPTLQNGAGAGTYQVVVNVTDYNGTTASTNLSVTVEAGDCKPLAIGDSSIAVTKGTHFAFAFSATGGKPPYTWKALAGMPSGLTLSDAGILSGSVSTVGSYKMVVEVTDKDGIKVVANVTIEVTEPETP</sequence>
<feature type="chain" id="PRO_5046793863" evidence="1">
    <location>
        <begin position="20"/>
        <end position="494"/>
    </location>
</feature>